<sequence length="415" mass="44885">MTTVEVLVEEAGHTRPVGQAHVTRSRGQISTTFLYSPDYLAGGGMSIDPALPLVSGSQHQSGLVRAFADSAPDRWGRNLIEKAERTRAREEDRAPRRLDDLDFLLGVSDDTRQGALRFRLPGHEEFLGKPSSVPRLVSLPALLRASDELASDEDPTSAVKQLLDTGTTGLGGARPKASVRLADGSLAIAKFPHASDGWDVMSWEATALDLMEGAGIRTPHRQLTRVGGRSVLILRRFDRTGDGDRVGYISAMTATGSTDGEQRDYTDIAEAIRDLSLSSRRDHSELFDRVVAGVALGNTDDHLRNHGFLADHGSWTMSPAFDVNPNPDRWRPRSTSIMGADTQPDEVDGLLALAPDCGLSADQARERMRGIASSMADWRDRARGNGIVEREITMMAESIDPRLEAVAAAGQGVGT</sequence>
<gene>
    <name evidence="6" type="ORF">BLA60_28820</name>
</gene>
<evidence type="ECO:0000256" key="3">
    <source>
        <dbReference type="ARBA" id="ARBA00022777"/>
    </source>
</evidence>
<comment type="similarity">
    <text evidence="1">Belongs to the HipA Ser/Thr kinase family.</text>
</comment>
<accession>A0A7Z0WHD6</accession>
<evidence type="ECO:0000259" key="5">
    <source>
        <dbReference type="Pfam" id="PF13657"/>
    </source>
</evidence>
<proteinExistence type="inferred from homology"/>
<reference evidence="6 7" key="1">
    <citation type="submission" date="2016-12" db="EMBL/GenBank/DDBJ databases">
        <title>The draft genome sequence of Actinophytocola xinjiangensis.</title>
        <authorList>
            <person name="Wang W."/>
            <person name="Yuan L."/>
        </authorList>
    </citation>
    <scope>NUCLEOTIDE SEQUENCE [LARGE SCALE GENOMIC DNA]</scope>
    <source>
        <strain evidence="6 7">CGMCC 4.4663</strain>
    </source>
</reference>
<dbReference type="RefSeq" id="WP_075136149.1">
    <property type="nucleotide sequence ID" value="NZ_MSIF01000017.1"/>
</dbReference>
<dbReference type="Pfam" id="PF13657">
    <property type="entry name" value="Couple_hipA"/>
    <property type="match status" value="1"/>
</dbReference>
<dbReference type="InterPro" id="IPR012893">
    <property type="entry name" value="HipA-like_C"/>
</dbReference>
<dbReference type="Proteomes" id="UP000185696">
    <property type="component" value="Unassembled WGS sequence"/>
</dbReference>
<evidence type="ECO:0000259" key="4">
    <source>
        <dbReference type="Pfam" id="PF07804"/>
    </source>
</evidence>
<dbReference type="InterPro" id="IPR052028">
    <property type="entry name" value="HipA_Ser/Thr_kinase"/>
</dbReference>
<comment type="caution">
    <text evidence="6">The sequence shown here is derived from an EMBL/GenBank/DDBJ whole genome shotgun (WGS) entry which is preliminary data.</text>
</comment>
<dbReference type="GO" id="GO:0005829">
    <property type="term" value="C:cytosol"/>
    <property type="evidence" value="ECO:0007669"/>
    <property type="project" value="TreeGrafter"/>
</dbReference>
<protein>
    <submittedName>
        <fullName evidence="6">Phosphatidylinositol kinase</fullName>
    </submittedName>
</protein>
<dbReference type="PANTHER" id="PTHR37419:SF8">
    <property type="entry name" value="TOXIN YJJJ"/>
    <property type="match status" value="1"/>
</dbReference>
<dbReference type="EMBL" id="MSIF01000017">
    <property type="protein sequence ID" value="OLF07206.1"/>
    <property type="molecule type" value="Genomic_DNA"/>
</dbReference>
<organism evidence="6 7">
    <name type="scientific">Actinophytocola xinjiangensis</name>
    <dbReference type="NCBI Taxonomy" id="485602"/>
    <lineage>
        <taxon>Bacteria</taxon>
        <taxon>Bacillati</taxon>
        <taxon>Actinomycetota</taxon>
        <taxon>Actinomycetes</taxon>
        <taxon>Pseudonocardiales</taxon>
        <taxon>Pseudonocardiaceae</taxon>
    </lineage>
</organism>
<dbReference type="OrthoDB" id="3182374at2"/>
<dbReference type="PANTHER" id="PTHR37419">
    <property type="entry name" value="SERINE/THREONINE-PROTEIN KINASE TOXIN HIPA"/>
    <property type="match status" value="1"/>
</dbReference>
<evidence type="ECO:0000313" key="7">
    <source>
        <dbReference type="Proteomes" id="UP000185696"/>
    </source>
</evidence>
<evidence type="ECO:0000256" key="2">
    <source>
        <dbReference type="ARBA" id="ARBA00022679"/>
    </source>
</evidence>
<feature type="domain" description="HipA-like C-terminal" evidence="4">
    <location>
        <begin position="169"/>
        <end position="377"/>
    </location>
</feature>
<dbReference type="InterPro" id="IPR017508">
    <property type="entry name" value="HipA_N1"/>
</dbReference>
<dbReference type="AlphaFoldDB" id="A0A7Z0WHD6"/>
<keyword evidence="2" id="KW-0808">Transferase</keyword>
<dbReference type="GO" id="GO:0004674">
    <property type="term" value="F:protein serine/threonine kinase activity"/>
    <property type="evidence" value="ECO:0007669"/>
    <property type="project" value="TreeGrafter"/>
</dbReference>
<evidence type="ECO:0000313" key="6">
    <source>
        <dbReference type="EMBL" id="OLF07206.1"/>
    </source>
</evidence>
<evidence type="ECO:0000256" key="1">
    <source>
        <dbReference type="ARBA" id="ARBA00010164"/>
    </source>
</evidence>
<name>A0A7Z0WHD6_9PSEU</name>
<dbReference type="Gene3D" id="1.10.1070.20">
    <property type="match status" value="1"/>
</dbReference>
<dbReference type="Pfam" id="PF07804">
    <property type="entry name" value="HipA_C"/>
    <property type="match status" value="1"/>
</dbReference>
<feature type="domain" description="HipA N-terminal subdomain 1" evidence="5">
    <location>
        <begin position="21"/>
        <end position="110"/>
    </location>
</feature>
<keyword evidence="7" id="KW-1185">Reference proteome</keyword>
<keyword evidence="3 6" id="KW-0418">Kinase</keyword>